<dbReference type="RefSeq" id="XP_022080399.1">
    <property type="nucleotide sequence ID" value="XM_022224707.1"/>
</dbReference>
<dbReference type="Pfam" id="PF00811">
    <property type="entry name" value="Ependymin"/>
    <property type="match status" value="1"/>
</dbReference>
<dbReference type="GO" id="GO:0005764">
    <property type="term" value="C:lysosome"/>
    <property type="evidence" value="ECO:0007669"/>
    <property type="project" value="TreeGrafter"/>
</dbReference>
<evidence type="ECO:0000256" key="1">
    <source>
        <dbReference type="SAM" id="SignalP"/>
    </source>
</evidence>
<dbReference type="GeneID" id="110973699"/>
<dbReference type="PANTHER" id="PTHR10697">
    <property type="entry name" value="MAMMALIAN EPENDYMIN-RELATED PROTEIN 1"/>
    <property type="match status" value="1"/>
</dbReference>
<keyword evidence="1" id="KW-0732">Signal</keyword>
<name>A0A8B7XHX6_ACAPL</name>
<protein>
    <submittedName>
        <fullName evidence="3">Uncharacterized protein LOC110973699</fullName>
    </submittedName>
</protein>
<dbReference type="GO" id="GO:0005576">
    <property type="term" value="C:extracellular region"/>
    <property type="evidence" value="ECO:0007669"/>
    <property type="project" value="InterPro"/>
</dbReference>
<organism evidence="2 3">
    <name type="scientific">Acanthaster planci</name>
    <name type="common">Crown-of-thorns starfish</name>
    <dbReference type="NCBI Taxonomy" id="133434"/>
    <lineage>
        <taxon>Eukaryota</taxon>
        <taxon>Metazoa</taxon>
        <taxon>Echinodermata</taxon>
        <taxon>Eleutherozoa</taxon>
        <taxon>Asterozoa</taxon>
        <taxon>Asteroidea</taxon>
        <taxon>Valvatacea</taxon>
        <taxon>Valvatida</taxon>
        <taxon>Acanthasteridae</taxon>
        <taxon>Acanthaster</taxon>
    </lineage>
</organism>
<dbReference type="OrthoDB" id="10151980at2759"/>
<dbReference type="GO" id="GO:0007160">
    <property type="term" value="P:cell-matrix adhesion"/>
    <property type="evidence" value="ECO:0007669"/>
    <property type="project" value="InterPro"/>
</dbReference>
<sequence>MSFSSLACLLMVVIAGAQANVAQGLPFRGVYNPFSHHADEPQPCSIPRYFTYLQEDFVTTVEEGRLKVEEESWEGAYDTIAQKYSAKKEERFFNGTDDYSKIIFDEGKGVEYIIEKRGEETVCLVLDIEGQKFPDTYTFPKNAKFVGEATLGDRDLVVNVWYYPSEDNTKHTVKTYTREECVPIGLRHRKFDPQTGVEIELRESSLYDIKLGICDEEKYFKVPDECKEGRALKEPTLTMMKIRNHFN</sequence>
<keyword evidence="2" id="KW-1185">Reference proteome</keyword>
<accession>A0A8B7XHX6</accession>
<feature type="chain" id="PRO_5034040090" evidence="1">
    <location>
        <begin position="20"/>
        <end position="247"/>
    </location>
</feature>
<dbReference type="InterPro" id="IPR001299">
    <property type="entry name" value="Ependymin"/>
</dbReference>
<dbReference type="AlphaFoldDB" id="A0A8B7XHX6"/>
<evidence type="ECO:0000313" key="2">
    <source>
        <dbReference type="Proteomes" id="UP000694845"/>
    </source>
</evidence>
<dbReference type="PANTHER" id="PTHR10697:SF1">
    <property type="entry name" value="MAMMALIAN EPENDYMIN-RELATED PROTEIN 1"/>
    <property type="match status" value="1"/>
</dbReference>
<dbReference type="GO" id="GO:0005509">
    <property type="term" value="F:calcium ion binding"/>
    <property type="evidence" value="ECO:0007669"/>
    <property type="project" value="InterPro"/>
</dbReference>
<evidence type="ECO:0000313" key="3">
    <source>
        <dbReference type="RefSeq" id="XP_022080399.1"/>
    </source>
</evidence>
<gene>
    <name evidence="3" type="primary">LOC110973699</name>
</gene>
<proteinExistence type="predicted"/>
<feature type="signal peptide" evidence="1">
    <location>
        <begin position="1"/>
        <end position="19"/>
    </location>
</feature>
<dbReference type="Proteomes" id="UP000694845">
    <property type="component" value="Unplaced"/>
</dbReference>
<reference evidence="3" key="1">
    <citation type="submission" date="2025-08" db="UniProtKB">
        <authorList>
            <consortium name="RefSeq"/>
        </authorList>
    </citation>
    <scope>IDENTIFICATION</scope>
</reference>
<dbReference type="KEGG" id="aplc:110973699"/>